<name>A0A1M6GTR9_9FIRM</name>
<protein>
    <recommendedName>
        <fullName evidence="3">Sigma-70, region 4</fullName>
    </recommendedName>
</protein>
<keyword evidence="2" id="KW-1185">Reference proteome</keyword>
<sequence length="169" mass="20046">MTNGQRQKIKMLRYQGVGYGKIAKATGLSRDSVRNYCIREGLNGYASELVTEYREVMKEEMLFVVCLNCGVKLEQNSIGRKRKYCSLSCKREWEKDHRKPYAHKCEYCGKEFQSLGVIWRKFCSPECYRRDRFWREEDAAEVAQKILQFKKVNHLPKWLRDLLLADTEN</sequence>
<evidence type="ECO:0000313" key="2">
    <source>
        <dbReference type="Proteomes" id="UP000322917"/>
    </source>
</evidence>
<evidence type="ECO:0000313" key="1">
    <source>
        <dbReference type="EMBL" id="SHJ13317.1"/>
    </source>
</evidence>
<dbReference type="AlphaFoldDB" id="A0A1M6GTR9"/>
<proteinExistence type="predicted"/>
<reference evidence="1 2" key="1">
    <citation type="submission" date="2016-11" db="EMBL/GenBank/DDBJ databases">
        <authorList>
            <person name="Varghese N."/>
            <person name="Submissions S."/>
        </authorList>
    </citation>
    <scope>NUCLEOTIDE SEQUENCE [LARGE SCALE GENOMIC DNA]</scope>
    <source>
        <strain evidence="1 2">DSM 15287</strain>
    </source>
</reference>
<dbReference type="RefSeq" id="WP_149734590.1">
    <property type="nucleotide sequence ID" value="NZ_FQZD01000012.1"/>
</dbReference>
<dbReference type="EMBL" id="FQZD01000012">
    <property type="protein sequence ID" value="SHJ13317.1"/>
    <property type="molecule type" value="Genomic_DNA"/>
</dbReference>
<dbReference type="Proteomes" id="UP000322917">
    <property type="component" value="Unassembled WGS sequence"/>
</dbReference>
<dbReference type="OrthoDB" id="9792035at2"/>
<organism evidence="1 2">
    <name type="scientific">Propionispora hippei DSM 15287</name>
    <dbReference type="NCBI Taxonomy" id="1123003"/>
    <lineage>
        <taxon>Bacteria</taxon>
        <taxon>Bacillati</taxon>
        <taxon>Bacillota</taxon>
        <taxon>Negativicutes</taxon>
        <taxon>Selenomonadales</taxon>
        <taxon>Sporomusaceae</taxon>
        <taxon>Propionispora</taxon>
    </lineage>
</organism>
<accession>A0A1M6GTR9</accession>
<gene>
    <name evidence="1" type="ORF">SAMN02745170_01824</name>
</gene>
<evidence type="ECO:0008006" key="3">
    <source>
        <dbReference type="Google" id="ProtNLM"/>
    </source>
</evidence>